<proteinExistence type="predicted"/>
<dbReference type="AlphaFoldDB" id="A0A9P5YPT9"/>
<feature type="compositionally biased region" description="Basic residues" evidence="1">
    <location>
        <begin position="221"/>
        <end position="232"/>
    </location>
</feature>
<feature type="region of interest" description="Disordered" evidence="1">
    <location>
        <begin position="183"/>
        <end position="232"/>
    </location>
</feature>
<evidence type="ECO:0000313" key="3">
    <source>
        <dbReference type="EMBL" id="KAF9473688.1"/>
    </source>
</evidence>
<keyword evidence="2" id="KW-0732">Signal</keyword>
<comment type="caution">
    <text evidence="3">The sequence shown here is derived from an EMBL/GenBank/DDBJ whole genome shotgun (WGS) entry which is preliminary data.</text>
</comment>
<evidence type="ECO:0000313" key="4">
    <source>
        <dbReference type="Proteomes" id="UP000807469"/>
    </source>
</evidence>
<dbReference type="EMBL" id="MU155423">
    <property type="protein sequence ID" value="KAF9473688.1"/>
    <property type="molecule type" value="Genomic_DNA"/>
</dbReference>
<dbReference type="OrthoDB" id="3004187at2759"/>
<dbReference type="Proteomes" id="UP000807469">
    <property type="component" value="Unassembled WGS sequence"/>
</dbReference>
<evidence type="ECO:0000256" key="1">
    <source>
        <dbReference type="SAM" id="MobiDB-lite"/>
    </source>
</evidence>
<feature type="compositionally biased region" description="Basic residues" evidence="1">
    <location>
        <begin position="198"/>
        <end position="208"/>
    </location>
</feature>
<protein>
    <submittedName>
        <fullName evidence="3">Uncharacterized protein</fullName>
    </submittedName>
</protein>
<feature type="signal peptide" evidence="2">
    <location>
        <begin position="1"/>
        <end position="24"/>
    </location>
</feature>
<gene>
    <name evidence="3" type="ORF">BDN70DRAFT_885626</name>
</gene>
<reference evidence="3" key="1">
    <citation type="submission" date="2020-11" db="EMBL/GenBank/DDBJ databases">
        <authorList>
            <consortium name="DOE Joint Genome Institute"/>
            <person name="Ahrendt S."/>
            <person name="Riley R."/>
            <person name="Andreopoulos W."/>
            <person name="Labutti K."/>
            <person name="Pangilinan J."/>
            <person name="Ruiz-Duenas F.J."/>
            <person name="Barrasa J.M."/>
            <person name="Sanchez-Garcia M."/>
            <person name="Camarero S."/>
            <person name="Miyauchi S."/>
            <person name="Serrano A."/>
            <person name="Linde D."/>
            <person name="Babiker R."/>
            <person name="Drula E."/>
            <person name="Ayuso-Fernandez I."/>
            <person name="Pacheco R."/>
            <person name="Padilla G."/>
            <person name="Ferreira P."/>
            <person name="Barriuso J."/>
            <person name="Kellner H."/>
            <person name="Castanera R."/>
            <person name="Alfaro M."/>
            <person name="Ramirez L."/>
            <person name="Pisabarro A.G."/>
            <person name="Kuo A."/>
            <person name="Tritt A."/>
            <person name="Lipzen A."/>
            <person name="He G."/>
            <person name="Yan M."/>
            <person name="Ng V."/>
            <person name="Cullen D."/>
            <person name="Martin F."/>
            <person name="Rosso M.-N."/>
            <person name="Henrissat B."/>
            <person name="Hibbett D."/>
            <person name="Martinez A.T."/>
            <person name="Grigoriev I.V."/>
        </authorList>
    </citation>
    <scope>NUCLEOTIDE SEQUENCE</scope>
    <source>
        <strain evidence="3">CIRM-BRFM 674</strain>
    </source>
</reference>
<sequence length="232" mass="25913">MRFSFKHALFLNFGVLTLLQSVIARPVLLPCDKDLIKCDGAHGSKLFVRSDLEYLLDQATHYHHGPTQLTLGKDASKELDKLGLHGKARKNTINWHKKQMKKAMRTHPLLKGVAQKGEIVHIAHKGGSNPSEKNHITATFLNKEGVEIMNDFNGKPKHHIYVNSDNKGLSSHVKGAMDGANARITHKSRDHQVASGKTRTRGKSRGKGKGQNNRNRNFSKNPHKGYKRRGGK</sequence>
<feature type="chain" id="PRO_5040347934" evidence="2">
    <location>
        <begin position="25"/>
        <end position="232"/>
    </location>
</feature>
<keyword evidence="4" id="KW-1185">Reference proteome</keyword>
<accession>A0A9P5YPT9</accession>
<evidence type="ECO:0000256" key="2">
    <source>
        <dbReference type="SAM" id="SignalP"/>
    </source>
</evidence>
<name>A0A9P5YPT9_9AGAR</name>
<organism evidence="3 4">
    <name type="scientific">Pholiota conissans</name>
    <dbReference type="NCBI Taxonomy" id="109636"/>
    <lineage>
        <taxon>Eukaryota</taxon>
        <taxon>Fungi</taxon>
        <taxon>Dikarya</taxon>
        <taxon>Basidiomycota</taxon>
        <taxon>Agaricomycotina</taxon>
        <taxon>Agaricomycetes</taxon>
        <taxon>Agaricomycetidae</taxon>
        <taxon>Agaricales</taxon>
        <taxon>Agaricineae</taxon>
        <taxon>Strophariaceae</taxon>
        <taxon>Pholiota</taxon>
    </lineage>
</organism>